<evidence type="ECO:0000256" key="9">
    <source>
        <dbReference type="ARBA" id="ARBA00049940"/>
    </source>
</evidence>
<evidence type="ECO:0000256" key="8">
    <source>
        <dbReference type="ARBA" id="ARBA00035585"/>
    </source>
</evidence>
<comment type="similarity">
    <text evidence="7 10">Belongs to the fluoride channel Fluc/FEX (TC 1.A.43) family.</text>
</comment>
<protein>
    <recommendedName>
        <fullName evidence="10">Fluoride-specific ion channel FluC</fullName>
    </recommendedName>
</protein>
<comment type="subcellular location">
    <subcellularLocation>
        <location evidence="1 10">Cell membrane</location>
        <topology evidence="1 10">Multi-pass membrane protein</topology>
    </subcellularLocation>
</comment>
<dbReference type="OrthoDB" id="4408652at2"/>
<dbReference type="GO" id="GO:0005886">
    <property type="term" value="C:plasma membrane"/>
    <property type="evidence" value="ECO:0007669"/>
    <property type="project" value="UniProtKB-SubCell"/>
</dbReference>
<evidence type="ECO:0000313" key="12">
    <source>
        <dbReference type="Proteomes" id="UP000237104"/>
    </source>
</evidence>
<dbReference type="HAMAP" id="MF_00454">
    <property type="entry name" value="FluC"/>
    <property type="match status" value="1"/>
</dbReference>
<comment type="catalytic activity">
    <reaction evidence="8">
        <text>fluoride(in) = fluoride(out)</text>
        <dbReference type="Rhea" id="RHEA:76159"/>
        <dbReference type="ChEBI" id="CHEBI:17051"/>
    </reaction>
    <physiologicalReaction direction="left-to-right" evidence="8">
        <dbReference type="Rhea" id="RHEA:76160"/>
    </physiologicalReaction>
</comment>
<dbReference type="AlphaFoldDB" id="A0A2S3ZBR0"/>
<evidence type="ECO:0000256" key="4">
    <source>
        <dbReference type="ARBA" id="ARBA00022989"/>
    </source>
</evidence>
<keyword evidence="2 10" id="KW-1003">Cell membrane</keyword>
<keyword evidence="4 10" id="KW-1133">Transmembrane helix</keyword>
<dbReference type="Pfam" id="PF02537">
    <property type="entry name" value="CRCB"/>
    <property type="match status" value="1"/>
</dbReference>
<dbReference type="GO" id="GO:0046872">
    <property type="term" value="F:metal ion binding"/>
    <property type="evidence" value="ECO:0007669"/>
    <property type="project" value="UniProtKB-KW"/>
</dbReference>
<feature type="transmembrane region" description="Helical" evidence="10">
    <location>
        <begin position="43"/>
        <end position="68"/>
    </location>
</feature>
<reference evidence="11 12" key="1">
    <citation type="submission" date="2018-01" db="EMBL/GenBank/DDBJ databases">
        <title>Cryobacterium sp. nov., from glaciers in China.</title>
        <authorList>
            <person name="Liu Q."/>
            <person name="Xin Y.-H."/>
        </authorList>
    </citation>
    <scope>NUCLEOTIDE SEQUENCE [LARGE SCALE GENOMIC DNA]</scope>
    <source>
        <strain evidence="11 12">TMB1-8</strain>
    </source>
</reference>
<proteinExistence type="inferred from homology"/>
<evidence type="ECO:0000256" key="3">
    <source>
        <dbReference type="ARBA" id="ARBA00022692"/>
    </source>
</evidence>
<keyword evidence="3 10" id="KW-0812">Transmembrane</keyword>
<evidence type="ECO:0000313" key="11">
    <source>
        <dbReference type="EMBL" id="POH63346.1"/>
    </source>
</evidence>
<evidence type="ECO:0000256" key="2">
    <source>
        <dbReference type="ARBA" id="ARBA00022475"/>
    </source>
</evidence>
<comment type="function">
    <text evidence="9 10">Fluoride-specific ion channel. Important for reducing fluoride concentration in the cell, thus reducing its toxicity.</text>
</comment>
<dbReference type="RefSeq" id="WP_103431396.1">
    <property type="nucleotide sequence ID" value="NZ_PPXF01000050.1"/>
</dbReference>
<feature type="transmembrane region" description="Helical" evidence="10">
    <location>
        <begin position="80"/>
        <end position="99"/>
    </location>
</feature>
<comment type="caution">
    <text evidence="11">The sequence shown here is derived from an EMBL/GenBank/DDBJ whole genome shotgun (WGS) entry which is preliminary data.</text>
</comment>
<dbReference type="Proteomes" id="UP000237104">
    <property type="component" value="Unassembled WGS sequence"/>
</dbReference>
<feature type="binding site" evidence="10">
    <location>
        <position position="93"/>
    </location>
    <ligand>
        <name>Na(+)</name>
        <dbReference type="ChEBI" id="CHEBI:29101"/>
        <note>structural</note>
    </ligand>
</feature>
<keyword evidence="5 10" id="KW-0472">Membrane</keyword>
<comment type="activity regulation">
    <text evidence="10">Na(+) is not transported, but it plays an essential structural role and its presence is essential for fluoride channel function.</text>
</comment>
<sequence length="152" mass="15465">MTAPTGTSRPVHLRWPHLALVFAGGTVGTALRELLAISVPPVAGVAVVIVGINIVGAFLLGLLLETLARRGPDEGRRRQLRLLLGTGVLGGFTTYSALATDTGLLLADSRLGAALLYALGTVLIGAAASWAGIGAAGALHGRRPNRSGTTAR</sequence>
<name>A0A2S3ZBR0_9MICO</name>
<keyword evidence="10" id="KW-0406">Ion transport</keyword>
<feature type="transmembrane region" description="Helical" evidence="10">
    <location>
        <begin position="111"/>
        <end position="139"/>
    </location>
</feature>
<keyword evidence="10" id="KW-0813">Transport</keyword>
<dbReference type="GO" id="GO:0062054">
    <property type="term" value="F:fluoride channel activity"/>
    <property type="evidence" value="ECO:0007669"/>
    <property type="project" value="UniProtKB-UniRule"/>
</dbReference>
<dbReference type="GO" id="GO:0140114">
    <property type="term" value="P:cellular detoxification of fluoride"/>
    <property type="evidence" value="ECO:0007669"/>
    <property type="project" value="UniProtKB-UniRule"/>
</dbReference>
<dbReference type="InterPro" id="IPR003691">
    <property type="entry name" value="FluC"/>
</dbReference>
<feature type="binding site" evidence="10">
    <location>
        <position position="90"/>
    </location>
    <ligand>
        <name>Na(+)</name>
        <dbReference type="ChEBI" id="CHEBI:29101"/>
        <note>structural</note>
    </ligand>
</feature>
<accession>A0A2S3ZBR0</accession>
<evidence type="ECO:0000256" key="10">
    <source>
        <dbReference type="HAMAP-Rule" id="MF_00454"/>
    </source>
</evidence>
<evidence type="ECO:0000256" key="5">
    <source>
        <dbReference type="ARBA" id="ARBA00023136"/>
    </source>
</evidence>
<evidence type="ECO:0000256" key="1">
    <source>
        <dbReference type="ARBA" id="ARBA00004651"/>
    </source>
</evidence>
<evidence type="ECO:0000256" key="7">
    <source>
        <dbReference type="ARBA" id="ARBA00035120"/>
    </source>
</evidence>
<keyword evidence="10" id="KW-0915">Sodium</keyword>
<organism evidence="11 12">
    <name type="scientific">Cryobacterium zongtaii</name>
    <dbReference type="NCBI Taxonomy" id="1259217"/>
    <lineage>
        <taxon>Bacteria</taxon>
        <taxon>Bacillati</taxon>
        <taxon>Actinomycetota</taxon>
        <taxon>Actinomycetes</taxon>
        <taxon>Micrococcales</taxon>
        <taxon>Microbacteriaceae</taxon>
        <taxon>Cryobacterium</taxon>
    </lineage>
</organism>
<dbReference type="EMBL" id="PPXF01000050">
    <property type="protein sequence ID" value="POH63346.1"/>
    <property type="molecule type" value="Genomic_DNA"/>
</dbReference>
<feature type="transmembrane region" description="Helical" evidence="10">
    <location>
        <begin position="12"/>
        <end position="31"/>
    </location>
</feature>
<keyword evidence="6 10" id="KW-0407">Ion channel</keyword>
<gene>
    <name evidence="10" type="primary">fluC</name>
    <name evidence="10" type="synonym">crcB</name>
    <name evidence="11" type="ORF">C3B59_11000</name>
</gene>
<keyword evidence="10" id="KW-0479">Metal-binding</keyword>
<evidence type="ECO:0000256" key="6">
    <source>
        <dbReference type="ARBA" id="ARBA00023303"/>
    </source>
</evidence>